<feature type="compositionally biased region" description="Polar residues" evidence="1">
    <location>
        <begin position="258"/>
        <end position="267"/>
    </location>
</feature>
<organism evidence="2 3">
    <name type="scientific">Cyclospora cayetanensis</name>
    <dbReference type="NCBI Taxonomy" id="88456"/>
    <lineage>
        <taxon>Eukaryota</taxon>
        <taxon>Sar</taxon>
        <taxon>Alveolata</taxon>
        <taxon>Apicomplexa</taxon>
        <taxon>Conoidasida</taxon>
        <taxon>Coccidia</taxon>
        <taxon>Eucoccidiorida</taxon>
        <taxon>Eimeriorina</taxon>
        <taxon>Eimeriidae</taxon>
        <taxon>Cyclospora</taxon>
    </lineage>
</organism>
<feature type="compositionally biased region" description="Polar residues" evidence="1">
    <location>
        <begin position="238"/>
        <end position="248"/>
    </location>
</feature>
<proteinExistence type="predicted"/>
<evidence type="ECO:0000256" key="1">
    <source>
        <dbReference type="SAM" id="MobiDB-lite"/>
    </source>
</evidence>
<sequence length="472" mass="51713">MTPNTAPQAAHGPTTTITGSFVCRLHKSPKKLSNETTAKRARSTRTASSAGRKLLTAEDPEVLRPHCEKCGCGEALRPGLDCRCHCPQCSSGKPRCSSPRMALRRKEEETCETFVTKLAMTRSRTSAWKLRNHPGAQYHEMPKISLFACAAFSNCSLRGQRESVNEASLGASVTDEAKAKRNSDVREFKKRSASFSANETRHCDPTSRPKWTVKEGLFTQVLKKPDSGSLESRSSGSKTRVSTNTYTSGREESGVFAKTNSTSNTAPGNHCEEAGGPGKKVPSHHPPCKSWRSKALKPYLLLRSVSSNNKVMKYKRPHCSMCSQLGCLRNIEVVCYCNACQEASGAECTSPRMADFKKSHAENQIRGALNLTCQARQNARMLYCASTGHMRLRACSYDFQGLECLSNLTTIRWDFTLNHIEEEAARYAVRALCRQNAGAVEVARYTVVTCKAEAIAFDKSTVAGDASTAGVL</sequence>
<feature type="compositionally biased region" description="Low complexity" evidence="1">
    <location>
        <begin position="44"/>
        <end position="53"/>
    </location>
</feature>
<dbReference type="AlphaFoldDB" id="A0A6P6RTL0"/>
<keyword evidence="2" id="KW-1185">Reference proteome</keyword>
<accession>A0A6P6RTL0</accession>
<dbReference type="OrthoDB" id="354260at2759"/>
<protein>
    <submittedName>
        <fullName evidence="3">Uncharacterized protein LOC113146771</fullName>
    </submittedName>
</protein>
<dbReference type="Proteomes" id="UP000515125">
    <property type="component" value="Unplaced"/>
</dbReference>
<name>A0A6P6RTL0_9EIME</name>
<feature type="region of interest" description="Disordered" evidence="1">
    <location>
        <begin position="30"/>
        <end position="53"/>
    </location>
</feature>
<reference evidence="3" key="1">
    <citation type="submission" date="2025-08" db="UniProtKB">
        <authorList>
            <consortium name="RefSeq"/>
        </authorList>
    </citation>
    <scope>IDENTIFICATION</scope>
</reference>
<dbReference type="GeneID" id="113146771"/>
<dbReference type="RefSeq" id="XP_026190879.1">
    <property type="nucleotide sequence ID" value="XM_026335094.1"/>
</dbReference>
<evidence type="ECO:0000313" key="3">
    <source>
        <dbReference type="RefSeq" id="XP_026190879.1"/>
    </source>
</evidence>
<feature type="region of interest" description="Disordered" evidence="1">
    <location>
        <begin position="222"/>
        <end position="287"/>
    </location>
</feature>
<feature type="compositionally biased region" description="Low complexity" evidence="1">
    <location>
        <begin position="227"/>
        <end position="237"/>
    </location>
</feature>
<gene>
    <name evidence="3" type="primary">LOC113146771</name>
</gene>
<evidence type="ECO:0000313" key="2">
    <source>
        <dbReference type="Proteomes" id="UP000515125"/>
    </source>
</evidence>